<sequence>MRCVILLFFLFQISGCTTRNNLPSDVSGELEPINHSPGNQL</sequence>
<evidence type="ECO:0000313" key="1">
    <source>
        <dbReference type="EMBL" id="AWM63308.1"/>
    </source>
</evidence>
<reference evidence="1" key="1">
    <citation type="submission" date="2018-03" db="EMBL/GenBank/DDBJ databases">
        <authorList>
            <person name="Feng Y."/>
        </authorList>
    </citation>
    <scope>NUCLEOTIDE SEQUENCE</scope>
    <source>
        <strain evidence="1">GDZJ003</strain>
        <plasmid evidence="1">pGDZJ003-1-MCR-1</plasmid>
    </source>
</reference>
<protein>
    <submittedName>
        <fullName evidence="1">Uncharacterized protein</fullName>
    </submittedName>
</protein>
<proteinExistence type="predicted"/>
<keyword evidence="1" id="KW-0614">Plasmid</keyword>
<organism evidence="1">
    <name type="scientific">Escherichia coli</name>
    <dbReference type="NCBI Taxonomy" id="562"/>
    <lineage>
        <taxon>Bacteria</taxon>
        <taxon>Pseudomonadati</taxon>
        <taxon>Pseudomonadota</taxon>
        <taxon>Gammaproteobacteria</taxon>
        <taxon>Enterobacterales</taxon>
        <taxon>Enterobacteriaceae</taxon>
        <taxon>Escherichia</taxon>
    </lineage>
</organism>
<dbReference type="AlphaFoldDB" id="A0A5S9AVF8"/>
<dbReference type="EMBL" id="MH043624">
    <property type="protein sequence ID" value="AWM63308.1"/>
    <property type="molecule type" value="Genomic_DNA"/>
</dbReference>
<geneLocation type="plasmid" evidence="1">
    <name>pGDZJ003-1-MCR-1</name>
</geneLocation>
<accession>A0A5S9AVF8</accession>
<name>A0A5S9AVF8_ECOLX</name>